<organism evidence="2 3">
    <name type="scientific">Saccharothrix lopnurensis</name>
    <dbReference type="NCBI Taxonomy" id="1670621"/>
    <lineage>
        <taxon>Bacteria</taxon>
        <taxon>Bacillati</taxon>
        <taxon>Actinomycetota</taxon>
        <taxon>Actinomycetes</taxon>
        <taxon>Pseudonocardiales</taxon>
        <taxon>Pseudonocardiaceae</taxon>
        <taxon>Saccharothrix</taxon>
    </lineage>
</organism>
<dbReference type="Proteomes" id="UP001596220">
    <property type="component" value="Unassembled WGS sequence"/>
</dbReference>
<dbReference type="PRINTS" id="PR00111">
    <property type="entry name" value="ABHYDROLASE"/>
</dbReference>
<dbReference type="PANTHER" id="PTHR43433">
    <property type="entry name" value="HYDROLASE, ALPHA/BETA FOLD FAMILY PROTEIN"/>
    <property type="match status" value="1"/>
</dbReference>
<dbReference type="InterPro" id="IPR000073">
    <property type="entry name" value="AB_hydrolase_1"/>
</dbReference>
<dbReference type="PANTHER" id="PTHR43433:SF5">
    <property type="entry name" value="AB HYDROLASE-1 DOMAIN-CONTAINING PROTEIN"/>
    <property type="match status" value="1"/>
</dbReference>
<keyword evidence="2" id="KW-0378">Hydrolase</keyword>
<gene>
    <name evidence="2" type="ORF">ACFP3R_29160</name>
</gene>
<dbReference type="GO" id="GO:0016787">
    <property type="term" value="F:hydrolase activity"/>
    <property type="evidence" value="ECO:0007669"/>
    <property type="project" value="UniProtKB-KW"/>
</dbReference>
<keyword evidence="3" id="KW-1185">Reference proteome</keyword>
<feature type="domain" description="AB hydrolase-1" evidence="1">
    <location>
        <begin position="19"/>
        <end position="239"/>
    </location>
</feature>
<protein>
    <submittedName>
        <fullName evidence="2">Alpha/beta fold hydrolase</fullName>
    </submittedName>
</protein>
<dbReference type="Gene3D" id="3.40.50.1820">
    <property type="entry name" value="alpha/beta hydrolase"/>
    <property type="match status" value="1"/>
</dbReference>
<comment type="caution">
    <text evidence="2">The sequence shown here is derived from an EMBL/GenBank/DDBJ whole genome shotgun (WGS) entry which is preliminary data.</text>
</comment>
<dbReference type="InterPro" id="IPR029058">
    <property type="entry name" value="AB_hydrolase_fold"/>
</dbReference>
<dbReference type="InterPro" id="IPR050471">
    <property type="entry name" value="AB_hydrolase"/>
</dbReference>
<accession>A0ABW1PDX0</accession>
<sequence>MVATVATGADNPGVNSSPLVLLHAFPFDARMWDDARDLLKPVTFNQCGGDRSPDLVVIADDVVALLDERGIERAVLGGCSMGGYVAMAVLRRHPDRVAGLVLADTRAGADTEEARANRLAMAARVEAEGVGWVPDAVLAGLLGPSPDAAVVERARELVLAQDPAEVAWAQRAMAARPDSTDVLAAADVPALVLVGEHDALAPPALARELAGVLRRGEYVELAGVGHLTPLEAPDAFASAVLEWRRRAGV</sequence>
<evidence type="ECO:0000313" key="3">
    <source>
        <dbReference type="Proteomes" id="UP001596220"/>
    </source>
</evidence>
<evidence type="ECO:0000259" key="1">
    <source>
        <dbReference type="Pfam" id="PF12697"/>
    </source>
</evidence>
<proteinExistence type="predicted"/>
<dbReference type="SUPFAM" id="SSF53474">
    <property type="entry name" value="alpha/beta-Hydrolases"/>
    <property type="match status" value="1"/>
</dbReference>
<dbReference type="Pfam" id="PF12697">
    <property type="entry name" value="Abhydrolase_6"/>
    <property type="match status" value="1"/>
</dbReference>
<name>A0ABW1PDX0_9PSEU</name>
<evidence type="ECO:0000313" key="2">
    <source>
        <dbReference type="EMBL" id="MFC6093361.1"/>
    </source>
</evidence>
<dbReference type="RefSeq" id="WP_380640485.1">
    <property type="nucleotide sequence ID" value="NZ_JBHSQO010000041.1"/>
</dbReference>
<reference evidence="3" key="1">
    <citation type="journal article" date="2019" name="Int. J. Syst. Evol. Microbiol.">
        <title>The Global Catalogue of Microorganisms (GCM) 10K type strain sequencing project: providing services to taxonomists for standard genome sequencing and annotation.</title>
        <authorList>
            <consortium name="The Broad Institute Genomics Platform"/>
            <consortium name="The Broad Institute Genome Sequencing Center for Infectious Disease"/>
            <person name="Wu L."/>
            <person name="Ma J."/>
        </authorList>
    </citation>
    <scope>NUCLEOTIDE SEQUENCE [LARGE SCALE GENOMIC DNA]</scope>
    <source>
        <strain evidence="3">CGMCC 4.7246</strain>
    </source>
</reference>
<dbReference type="EMBL" id="JBHSQO010000041">
    <property type="protein sequence ID" value="MFC6093361.1"/>
    <property type="molecule type" value="Genomic_DNA"/>
</dbReference>